<proteinExistence type="inferred from homology"/>
<dbReference type="GO" id="GO:0008080">
    <property type="term" value="F:N-acetyltransferase activity"/>
    <property type="evidence" value="ECO:0007669"/>
    <property type="project" value="TreeGrafter"/>
</dbReference>
<evidence type="ECO:0000259" key="4">
    <source>
        <dbReference type="PROSITE" id="PS51186"/>
    </source>
</evidence>
<dbReference type="SUPFAM" id="SSF55729">
    <property type="entry name" value="Acyl-CoA N-acyltransferases (Nat)"/>
    <property type="match status" value="1"/>
</dbReference>
<keyword evidence="2 5" id="KW-0808">Transferase</keyword>
<dbReference type="OrthoDB" id="87545at2157"/>
<protein>
    <submittedName>
        <fullName evidence="5">GCN5 family acetyltransferase</fullName>
    </submittedName>
</protein>
<comment type="caution">
    <text evidence="5">The sequence shown here is derived from an EMBL/GenBank/DDBJ whole genome shotgun (WGS) entry which is preliminary data.</text>
</comment>
<dbReference type="PANTHER" id="PTHR10545:SF29">
    <property type="entry name" value="GH14572P-RELATED"/>
    <property type="match status" value="1"/>
</dbReference>
<keyword evidence="3" id="KW-0012">Acyltransferase</keyword>
<evidence type="ECO:0000256" key="3">
    <source>
        <dbReference type="ARBA" id="ARBA00023315"/>
    </source>
</evidence>
<dbReference type="Proteomes" id="UP000290932">
    <property type="component" value="Unassembled WGS sequence"/>
</dbReference>
<accession>A0A498GYX2</accession>
<keyword evidence="6" id="KW-1185">Reference proteome</keyword>
<evidence type="ECO:0000313" key="6">
    <source>
        <dbReference type="Proteomes" id="UP000290932"/>
    </source>
</evidence>
<organism evidence="5 6">
    <name type="scientific">Methanoculleus taiwanensis</name>
    <dbReference type="NCBI Taxonomy" id="1550565"/>
    <lineage>
        <taxon>Archaea</taxon>
        <taxon>Methanobacteriati</taxon>
        <taxon>Methanobacteriota</taxon>
        <taxon>Stenosarchaea group</taxon>
        <taxon>Methanomicrobia</taxon>
        <taxon>Methanomicrobiales</taxon>
        <taxon>Methanomicrobiaceae</taxon>
        <taxon>Methanoculleus</taxon>
    </lineage>
</organism>
<dbReference type="InterPro" id="IPR016181">
    <property type="entry name" value="Acyl_CoA_acyltransferase"/>
</dbReference>
<dbReference type="EMBL" id="LHQS01000002">
    <property type="protein sequence ID" value="RXE55588.1"/>
    <property type="molecule type" value="Genomic_DNA"/>
</dbReference>
<dbReference type="AlphaFoldDB" id="A0A498GYX2"/>
<reference evidence="5 6" key="1">
    <citation type="journal article" date="2015" name="Int. J. Syst. Evol. Microbiol.">
        <title>Methanoculleus taiwanensis sp. nov., a methanogen isolated from deep marine sediment at the deformation front area near Taiwan.</title>
        <authorList>
            <person name="Weng C.Y."/>
            <person name="Chen S.C."/>
            <person name="Lai M.C."/>
            <person name="Wu S.Y."/>
            <person name="Lin S."/>
            <person name="Yang T.F."/>
            <person name="Chen P.C."/>
        </authorList>
    </citation>
    <scope>NUCLEOTIDE SEQUENCE [LARGE SCALE GENOMIC DNA]</scope>
    <source>
        <strain evidence="5 6">CYW4</strain>
    </source>
</reference>
<gene>
    <name evidence="5" type="ORF">ABH15_04785</name>
</gene>
<dbReference type="Pfam" id="PF00583">
    <property type="entry name" value="Acetyltransf_1"/>
    <property type="match status" value="1"/>
</dbReference>
<sequence length="150" mass="17425">MIEIRIERLNERNFDEFTALVEALAEYEHLAPPDDAARERLLADALGEHPRYEAFIARTDGRAVGYATILFTYSTFLARPTLYLEDIFVLEAYRGKGIGKALFDLCRSLAEERGCGRIEWMVLTWNDPAIRFYEKCGGERLDWYTYRLTV</sequence>
<evidence type="ECO:0000256" key="2">
    <source>
        <dbReference type="ARBA" id="ARBA00022679"/>
    </source>
</evidence>
<name>A0A498GYX2_9EURY</name>
<dbReference type="RefSeq" id="WP_128693256.1">
    <property type="nucleotide sequence ID" value="NZ_LHQS01000002.1"/>
</dbReference>
<dbReference type="PANTHER" id="PTHR10545">
    <property type="entry name" value="DIAMINE N-ACETYLTRANSFERASE"/>
    <property type="match status" value="1"/>
</dbReference>
<comment type="similarity">
    <text evidence="1">Belongs to the acetyltransferase family.</text>
</comment>
<feature type="domain" description="N-acetyltransferase" evidence="4">
    <location>
        <begin position="4"/>
        <end position="150"/>
    </location>
</feature>
<dbReference type="FunFam" id="3.40.630.30:FF:000064">
    <property type="entry name" value="GNAT family acetyltransferase"/>
    <property type="match status" value="1"/>
</dbReference>
<evidence type="ECO:0000256" key="1">
    <source>
        <dbReference type="ARBA" id="ARBA00008694"/>
    </source>
</evidence>
<dbReference type="CDD" id="cd04301">
    <property type="entry name" value="NAT_SF"/>
    <property type="match status" value="1"/>
</dbReference>
<dbReference type="Gene3D" id="3.40.630.30">
    <property type="match status" value="1"/>
</dbReference>
<dbReference type="InterPro" id="IPR000182">
    <property type="entry name" value="GNAT_dom"/>
</dbReference>
<dbReference type="PROSITE" id="PS51186">
    <property type="entry name" value="GNAT"/>
    <property type="match status" value="1"/>
</dbReference>
<evidence type="ECO:0000313" key="5">
    <source>
        <dbReference type="EMBL" id="RXE55588.1"/>
    </source>
</evidence>
<dbReference type="InterPro" id="IPR051016">
    <property type="entry name" value="Diverse_Substrate_AcTransf"/>
</dbReference>